<evidence type="ECO:0000313" key="2">
    <source>
        <dbReference type="Proteomes" id="UP000199643"/>
    </source>
</evidence>
<sequence>MWLMHGRTAINWWRTSFLTWGLFAPAGATQNTGETIPHHLMIISYLLINVSITGNVKQLLALFDAKILRLTQIF</sequence>
<gene>
    <name evidence="1" type="ORF">SAMN05421827_1423</name>
</gene>
<proteinExistence type="predicted"/>
<dbReference type="EMBL" id="FNCH01000042">
    <property type="protein sequence ID" value="SDH71226.1"/>
    <property type="molecule type" value="Genomic_DNA"/>
</dbReference>
<reference evidence="2" key="1">
    <citation type="submission" date="2016-10" db="EMBL/GenBank/DDBJ databases">
        <authorList>
            <person name="Varghese N."/>
            <person name="Submissions S."/>
        </authorList>
    </citation>
    <scope>NUCLEOTIDE SEQUENCE [LARGE SCALE GENOMIC DNA]</scope>
    <source>
        <strain evidence="2">DSM 17933</strain>
    </source>
</reference>
<protein>
    <submittedName>
        <fullName evidence="1">Uncharacterized protein</fullName>
    </submittedName>
</protein>
<name>A0A1G8EMX2_9SPHI</name>
<evidence type="ECO:0000313" key="1">
    <source>
        <dbReference type="EMBL" id="SDH71226.1"/>
    </source>
</evidence>
<accession>A0A1G8EMX2</accession>
<keyword evidence="2" id="KW-1185">Reference proteome</keyword>
<organism evidence="1 2">
    <name type="scientific">Pedobacter terrae</name>
    <dbReference type="NCBI Taxonomy" id="405671"/>
    <lineage>
        <taxon>Bacteria</taxon>
        <taxon>Pseudomonadati</taxon>
        <taxon>Bacteroidota</taxon>
        <taxon>Sphingobacteriia</taxon>
        <taxon>Sphingobacteriales</taxon>
        <taxon>Sphingobacteriaceae</taxon>
        <taxon>Pedobacter</taxon>
    </lineage>
</organism>
<dbReference type="Proteomes" id="UP000199643">
    <property type="component" value="Unassembled WGS sequence"/>
</dbReference>
<dbReference type="AlphaFoldDB" id="A0A1G8EMX2"/>